<dbReference type="AlphaFoldDB" id="A0A232FLV3"/>
<dbReference type="EMBL" id="NNAY01000048">
    <property type="protein sequence ID" value="OXU31563.1"/>
    <property type="molecule type" value="Genomic_DNA"/>
</dbReference>
<proteinExistence type="predicted"/>
<dbReference type="OrthoDB" id="548795at2759"/>
<evidence type="ECO:0008006" key="3">
    <source>
        <dbReference type="Google" id="ProtNLM"/>
    </source>
</evidence>
<dbReference type="Pfam" id="PF24787">
    <property type="entry name" value="TEX47"/>
    <property type="match status" value="1"/>
</dbReference>
<dbReference type="InterPro" id="IPR055308">
    <property type="entry name" value="TEX47-like"/>
</dbReference>
<dbReference type="Proteomes" id="UP000215335">
    <property type="component" value="Unassembled WGS sequence"/>
</dbReference>
<reference evidence="1 2" key="1">
    <citation type="journal article" date="2017" name="Curr. Biol.">
        <title>The Evolution of Venom by Co-option of Single-Copy Genes.</title>
        <authorList>
            <person name="Martinson E.O."/>
            <person name="Mrinalini"/>
            <person name="Kelkar Y.D."/>
            <person name="Chang C.H."/>
            <person name="Werren J.H."/>
        </authorList>
    </citation>
    <scope>NUCLEOTIDE SEQUENCE [LARGE SCALE GENOMIC DNA]</scope>
    <source>
        <strain evidence="1 2">Alberta</strain>
        <tissue evidence="1">Whole body</tissue>
    </source>
</reference>
<sequence length="247" mass="29244">MDEPKRKSFLDILRKNLSLADRLAFITRFVYIGECRGSTSDLQKVRTYEDDKFRENVKEIKAEYGEDALTGILLVYPRNFIHLVEATEEIIYRHLKGVLGKQSEKLIGRVIPLPANHNIFKLYFIDWHVVQIRNPPWLLDKIETIELEEIQRQIKNCLSKMYLLSEYLLNERDASREKTIDALTTISRVKPYYLPEVTIVEYLLSIKTPVLEDLRNYINKFDAVPSINFYNEYLQYIKTTVLSYVRR</sequence>
<keyword evidence="2" id="KW-1185">Reference proteome</keyword>
<protein>
    <recommendedName>
        <fullName evidence="3">BLUF domain-containing protein</fullName>
    </recommendedName>
</protein>
<gene>
    <name evidence="1" type="ORF">TSAR_007403</name>
</gene>
<name>A0A232FLV3_9HYME</name>
<comment type="caution">
    <text evidence="1">The sequence shown here is derived from an EMBL/GenBank/DDBJ whole genome shotgun (WGS) entry which is preliminary data.</text>
</comment>
<dbReference type="PANTHER" id="PTHR34035">
    <property type="entry name" value="TESTIS-EXPRESSED PROTEIN 47"/>
    <property type="match status" value="1"/>
</dbReference>
<accession>A0A232FLV3</accession>
<evidence type="ECO:0000313" key="1">
    <source>
        <dbReference type="EMBL" id="OXU31563.1"/>
    </source>
</evidence>
<evidence type="ECO:0000313" key="2">
    <source>
        <dbReference type="Proteomes" id="UP000215335"/>
    </source>
</evidence>
<organism evidence="1 2">
    <name type="scientific">Trichomalopsis sarcophagae</name>
    <dbReference type="NCBI Taxonomy" id="543379"/>
    <lineage>
        <taxon>Eukaryota</taxon>
        <taxon>Metazoa</taxon>
        <taxon>Ecdysozoa</taxon>
        <taxon>Arthropoda</taxon>
        <taxon>Hexapoda</taxon>
        <taxon>Insecta</taxon>
        <taxon>Pterygota</taxon>
        <taxon>Neoptera</taxon>
        <taxon>Endopterygota</taxon>
        <taxon>Hymenoptera</taxon>
        <taxon>Apocrita</taxon>
        <taxon>Proctotrupomorpha</taxon>
        <taxon>Chalcidoidea</taxon>
        <taxon>Pteromalidae</taxon>
        <taxon>Pteromalinae</taxon>
        <taxon>Trichomalopsis</taxon>
    </lineage>
</organism>
<dbReference type="PANTHER" id="PTHR34035:SF1">
    <property type="entry name" value="TESTIS-EXPRESSED PROTEIN 47"/>
    <property type="match status" value="1"/>
</dbReference>